<dbReference type="GO" id="GO:0005774">
    <property type="term" value="C:vacuolar membrane"/>
    <property type="evidence" value="ECO:0007669"/>
    <property type="project" value="UniProtKB-ARBA"/>
</dbReference>
<dbReference type="RefSeq" id="XP_026192887.1">
    <property type="nucleotide sequence ID" value="XM_026337102.1"/>
</dbReference>
<dbReference type="GO" id="GO:0012505">
    <property type="term" value="C:endomembrane system"/>
    <property type="evidence" value="ECO:0007669"/>
    <property type="project" value="UniProtKB-SubCell"/>
</dbReference>
<dbReference type="InterPro" id="IPR004837">
    <property type="entry name" value="NaCa_Exmemb"/>
</dbReference>
<dbReference type="GO" id="GO:0015369">
    <property type="term" value="F:calcium:proton antiporter activity"/>
    <property type="evidence" value="ECO:0007669"/>
    <property type="project" value="UniProtKB-UniRule"/>
</dbReference>
<feature type="transmembrane region" description="Helical" evidence="9">
    <location>
        <begin position="202"/>
        <end position="223"/>
    </location>
</feature>
<feature type="transmembrane region" description="Helical" evidence="9">
    <location>
        <begin position="269"/>
        <end position="291"/>
    </location>
</feature>
<evidence type="ECO:0000259" key="10">
    <source>
        <dbReference type="Pfam" id="PF01699"/>
    </source>
</evidence>
<feature type="transmembrane region" description="Helical" evidence="9">
    <location>
        <begin position="350"/>
        <end position="372"/>
    </location>
</feature>
<dbReference type="NCBIfam" id="TIGR00378">
    <property type="entry name" value="cax"/>
    <property type="match status" value="1"/>
</dbReference>
<keyword evidence="8 9" id="KW-0472">Membrane</keyword>
<dbReference type="InterPro" id="IPR004713">
    <property type="entry name" value="CaH_exchang"/>
</dbReference>
<dbReference type="GO" id="GO:0006874">
    <property type="term" value="P:intracellular calcium ion homeostasis"/>
    <property type="evidence" value="ECO:0007669"/>
    <property type="project" value="TreeGrafter"/>
</dbReference>
<sequence length="481" mass="51494">MVMHRVRATSYVRRTLSQPMNKRRATAALAPHEEAGVIGGSTELPEGANILGSIAAPNRQLHLGLLADGGSSSRLREMGTGTIEEEGTEGGLSDAAFSFTFKEDIARLKEICFTKTQLLLFFAPLGLWSQLGGLPVIFVFIFNFAALIPLSALLGAFTEELSLHTGEITGGLLNATFGNAVEMIMSVQALRIGLLEVVQGTLLGSILSNLLLVLGMSFFAGGLRHYVQKFNEKGATCSVTLLLLSCMGIVIPTVAAVDNGMHGTYDILMISRITALLIGLTYCLFLFFQLYTHIGLFKDDADETEDWPMMSWEGATTMLFVVTVLVAIHSEFLVSSIETVVADYGLPESFIGVILLPIVGNAAEHLTAVTVAMKNKVDLAMGVAVGSSAQIALFVFPFTVLVAWAMGQPLTMAVQPLSAVVMLLSVLVAMAVVQDGESNWLEGVMLIAAYFIISVVFWFDRPGTKAALSPSSQSNSIQGNN</sequence>
<keyword evidence="3 9" id="KW-0109">Calcium transport</keyword>
<evidence type="ECO:0000256" key="6">
    <source>
        <dbReference type="ARBA" id="ARBA00022989"/>
    </source>
</evidence>
<dbReference type="InterPro" id="IPR044880">
    <property type="entry name" value="NCX_ion-bd_dom_sf"/>
</dbReference>
<keyword evidence="5 9" id="KW-0106">Calcium</keyword>
<evidence type="ECO:0000313" key="12">
    <source>
        <dbReference type="RefSeq" id="XP_026192887.1"/>
    </source>
</evidence>
<dbReference type="PANTHER" id="PTHR31503">
    <property type="entry name" value="VACUOLAR CALCIUM ION TRANSPORTER"/>
    <property type="match status" value="1"/>
</dbReference>
<feature type="transmembrane region" description="Helical" evidence="9">
    <location>
        <begin position="312"/>
        <end position="330"/>
    </location>
</feature>
<evidence type="ECO:0000256" key="4">
    <source>
        <dbReference type="ARBA" id="ARBA00022692"/>
    </source>
</evidence>
<evidence type="ECO:0000256" key="5">
    <source>
        <dbReference type="ARBA" id="ARBA00022837"/>
    </source>
</evidence>
<reference evidence="12" key="1">
    <citation type="submission" date="2025-08" db="UniProtKB">
        <authorList>
            <consortium name="RefSeq"/>
        </authorList>
    </citation>
    <scope>IDENTIFICATION</scope>
</reference>
<keyword evidence="4 9" id="KW-0812">Transmembrane</keyword>
<dbReference type="AlphaFoldDB" id="A0A6P6RZV3"/>
<evidence type="ECO:0000256" key="9">
    <source>
        <dbReference type="RuleBase" id="RU365028"/>
    </source>
</evidence>
<evidence type="ECO:0000256" key="1">
    <source>
        <dbReference type="ARBA" id="ARBA00004127"/>
    </source>
</evidence>
<keyword evidence="7 9" id="KW-0406">Ion transport</keyword>
<proteinExistence type="inferred from homology"/>
<comment type="similarity">
    <text evidence="9">Belongs to the Ca(2+):cation antiporter (CaCA) (TC 2.A.19) family.</text>
</comment>
<evidence type="ECO:0000256" key="3">
    <source>
        <dbReference type="ARBA" id="ARBA00022568"/>
    </source>
</evidence>
<dbReference type="Pfam" id="PF01699">
    <property type="entry name" value="Na_Ca_ex"/>
    <property type="match status" value="2"/>
</dbReference>
<dbReference type="Proteomes" id="UP000515125">
    <property type="component" value="Unplaced"/>
</dbReference>
<comment type="subcellular location">
    <subcellularLocation>
        <location evidence="1">Endomembrane system</location>
        <topology evidence="1">Multi-pass membrane protein</topology>
    </subcellularLocation>
</comment>
<feature type="transmembrane region" description="Helical" evidence="9">
    <location>
        <begin position="440"/>
        <end position="459"/>
    </location>
</feature>
<dbReference type="Gene3D" id="1.20.1420.30">
    <property type="entry name" value="NCX, central ion-binding region"/>
    <property type="match status" value="1"/>
</dbReference>
<feature type="transmembrane region" description="Helical" evidence="9">
    <location>
        <begin position="379"/>
        <end position="406"/>
    </location>
</feature>
<protein>
    <submittedName>
        <fullName evidence="12">Uncharacterized protein LOC34620307</fullName>
    </submittedName>
</protein>
<dbReference type="OrthoDB" id="1699231at2759"/>
<dbReference type="NCBIfam" id="TIGR00846">
    <property type="entry name" value="caca2"/>
    <property type="match status" value="1"/>
</dbReference>
<dbReference type="PANTHER" id="PTHR31503:SF22">
    <property type="entry name" value="VACUOLAR CALCIUM ION TRANSPORTER"/>
    <property type="match status" value="1"/>
</dbReference>
<feature type="domain" description="Sodium/calcium exchanger membrane region" evidence="10">
    <location>
        <begin position="316"/>
        <end position="458"/>
    </location>
</feature>
<evidence type="ECO:0000313" key="11">
    <source>
        <dbReference type="Proteomes" id="UP000515125"/>
    </source>
</evidence>
<gene>
    <name evidence="12" type="primary">LOC34620307</name>
</gene>
<keyword evidence="9" id="KW-0050">Antiport</keyword>
<comment type="caution">
    <text evidence="9">Lacks conserved residue(s) required for the propagation of feature annotation.</text>
</comment>
<feature type="transmembrane region" description="Helical" evidence="9">
    <location>
        <begin position="235"/>
        <end position="257"/>
    </location>
</feature>
<dbReference type="GeneID" id="34620307"/>
<organism evidence="11 12">
    <name type="scientific">Cyclospora cayetanensis</name>
    <dbReference type="NCBI Taxonomy" id="88456"/>
    <lineage>
        <taxon>Eukaryota</taxon>
        <taxon>Sar</taxon>
        <taxon>Alveolata</taxon>
        <taxon>Apicomplexa</taxon>
        <taxon>Conoidasida</taxon>
        <taxon>Coccidia</taxon>
        <taxon>Eucoccidiorida</taxon>
        <taxon>Eimeriorina</taxon>
        <taxon>Eimeriidae</taxon>
        <taxon>Cyclospora</taxon>
    </lineage>
</organism>
<keyword evidence="11" id="KW-1185">Reference proteome</keyword>
<dbReference type="InterPro" id="IPR004798">
    <property type="entry name" value="CAX-like"/>
</dbReference>
<feature type="transmembrane region" description="Helical" evidence="9">
    <location>
        <begin position="412"/>
        <end position="433"/>
    </location>
</feature>
<keyword evidence="2 9" id="KW-0813">Transport</keyword>
<feature type="domain" description="Sodium/calcium exchanger membrane region" evidence="10">
    <location>
        <begin position="137"/>
        <end position="290"/>
    </location>
</feature>
<evidence type="ECO:0000256" key="7">
    <source>
        <dbReference type="ARBA" id="ARBA00023065"/>
    </source>
</evidence>
<keyword evidence="6 9" id="KW-1133">Transmembrane helix</keyword>
<evidence type="ECO:0000256" key="8">
    <source>
        <dbReference type="ARBA" id="ARBA00023136"/>
    </source>
</evidence>
<accession>A0A6P6RZV3</accession>
<name>A0A6P6RZV3_9EIME</name>
<evidence type="ECO:0000256" key="2">
    <source>
        <dbReference type="ARBA" id="ARBA00022448"/>
    </source>
</evidence>
<feature type="transmembrane region" description="Helical" evidence="9">
    <location>
        <begin position="112"/>
        <end position="131"/>
    </location>
</feature>